<evidence type="ECO:0000313" key="2">
    <source>
        <dbReference type="EMBL" id="CAL6027256.1"/>
    </source>
</evidence>
<evidence type="ECO:0000313" key="1">
    <source>
        <dbReference type="EMBL" id="CAI9950889.1"/>
    </source>
</evidence>
<evidence type="ECO:0000313" key="3">
    <source>
        <dbReference type="Proteomes" id="UP001642409"/>
    </source>
</evidence>
<proteinExistence type="predicted"/>
<reference evidence="1" key="1">
    <citation type="submission" date="2023-06" db="EMBL/GenBank/DDBJ databases">
        <authorList>
            <person name="Kurt Z."/>
        </authorList>
    </citation>
    <scope>NUCLEOTIDE SEQUENCE</scope>
</reference>
<sequence length="129" mass="14642">MMLLISQILSDQLSDCGFMLRGRVWQPVIPCFIEENFDFSTWNNAGMNISGNSTDMDMSIINVVNLAEQKNFLLQKIKLLSVTVVNYLIQKLDRAPVCVKMINLDINSFVETHAHINTITIKSSKLHIV</sequence>
<dbReference type="EMBL" id="CATOUU010000819">
    <property type="protein sequence ID" value="CAI9950889.1"/>
    <property type="molecule type" value="Genomic_DNA"/>
</dbReference>
<protein>
    <submittedName>
        <fullName evidence="2">Hypothetical_protein</fullName>
    </submittedName>
</protein>
<organism evidence="1">
    <name type="scientific">Hexamita inflata</name>
    <dbReference type="NCBI Taxonomy" id="28002"/>
    <lineage>
        <taxon>Eukaryota</taxon>
        <taxon>Metamonada</taxon>
        <taxon>Diplomonadida</taxon>
        <taxon>Hexamitidae</taxon>
        <taxon>Hexamitinae</taxon>
        <taxon>Hexamita</taxon>
    </lineage>
</organism>
<keyword evidence="3" id="KW-1185">Reference proteome</keyword>
<dbReference type="AlphaFoldDB" id="A0AA86UD28"/>
<reference evidence="2 3" key="2">
    <citation type="submission" date="2024-07" db="EMBL/GenBank/DDBJ databases">
        <authorList>
            <person name="Akdeniz Z."/>
        </authorList>
    </citation>
    <scope>NUCLEOTIDE SEQUENCE [LARGE SCALE GENOMIC DNA]</scope>
</reference>
<name>A0AA86UD28_9EUKA</name>
<dbReference type="EMBL" id="CAXDID020000104">
    <property type="protein sequence ID" value="CAL6027256.1"/>
    <property type="molecule type" value="Genomic_DNA"/>
</dbReference>
<gene>
    <name evidence="2" type="ORF">HINF_LOCUS31237</name>
    <name evidence="1" type="ORF">HINF_LOCUS38534</name>
</gene>
<accession>A0AA86UD28</accession>
<comment type="caution">
    <text evidence="1">The sequence shown here is derived from an EMBL/GenBank/DDBJ whole genome shotgun (WGS) entry which is preliminary data.</text>
</comment>
<dbReference type="Proteomes" id="UP001642409">
    <property type="component" value="Unassembled WGS sequence"/>
</dbReference>